<dbReference type="InterPro" id="IPR036291">
    <property type="entry name" value="NAD(P)-bd_dom_sf"/>
</dbReference>
<comment type="caution">
    <text evidence="13">Was originally thought to be a dihydrodipicolinate reductase (DHDPR), catalyzing the conversion of dihydrodipicolinate to tetrahydrodipicolinate. However, it was shown in E.coli that the substrate of the enzymatic reaction is not dihydrodipicolinate (DHDP) but in fact (2S,4S)-4-hydroxy-2,3,4,5-tetrahydrodipicolinic acid (HTPA), the product released by the DapA-catalyzed reaction.</text>
</comment>
<comment type="catalytic activity">
    <reaction evidence="11 13">
        <text>(S)-2,3,4,5-tetrahydrodipicolinate + NADP(+) + H2O = (2S,4S)-4-hydroxy-2,3,4,5-tetrahydrodipicolinate + NADPH + H(+)</text>
        <dbReference type="Rhea" id="RHEA:35331"/>
        <dbReference type="ChEBI" id="CHEBI:15377"/>
        <dbReference type="ChEBI" id="CHEBI:15378"/>
        <dbReference type="ChEBI" id="CHEBI:16845"/>
        <dbReference type="ChEBI" id="CHEBI:57783"/>
        <dbReference type="ChEBI" id="CHEBI:58349"/>
        <dbReference type="ChEBI" id="CHEBI:67139"/>
        <dbReference type="EC" id="1.17.1.8"/>
    </reaction>
</comment>
<evidence type="ECO:0000256" key="11">
    <source>
        <dbReference type="ARBA" id="ARBA00049080"/>
    </source>
</evidence>
<keyword evidence="8 13" id="KW-0457">Lysine biosynthesis</keyword>
<comment type="caution">
    <text evidence="16">The sequence shown here is derived from an EMBL/GenBank/DDBJ whole genome shotgun (WGS) entry which is preliminary data.</text>
</comment>
<dbReference type="SUPFAM" id="SSF51735">
    <property type="entry name" value="NAD(P)-binding Rossmann-fold domains"/>
    <property type="match status" value="1"/>
</dbReference>
<dbReference type="InterPro" id="IPR022664">
    <property type="entry name" value="DapB_N_CS"/>
</dbReference>
<evidence type="ECO:0000256" key="13">
    <source>
        <dbReference type="HAMAP-Rule" id="MF_00102"/>
    </source>
</evidence>
<evidence type="ECO:0000256" key="12">
    <source>
        <dbReference type="ARBA" id="ARBA00049396"/>
    </source>
</evidence>
<dbReference type="InterPro" id="IPR022663">
    <property type="entry name" value="DapB_C"/>
</dbReference>
<keyword evidence="7 13" id="KW-0520">NAD</keyword>
<dbReference type="Gene3D" id="3.40.50.720">
    <property type="entry name" value="NAD(P)-binding Rossmann-like Domain"/>
    <property type="match status" value="1"/>
</dbReference>
<evidence type="ECO:0000256" key="2">
    <source>
        <dbReference type="ARBA" id="ARBA00022490"/>
    </source>
</evidence>
<keyword evidence="17" id="KW-1185">Reference proteome</keyword>
<evidence type="ECO:0000256" key="6">
    <source>
        <dbReference type="ARBA" id="ARBA00023002"/>
    </source>
</evidence>
<comment type="catalytic activity">
    <reaction evidence="12 13">
        <text>(S)-2,3,4,5-tetrahydrodipicolinate + NAD(+) + H2O = (2S,4S)-4-hydroxy-2,3,4,5-tetrahydrodipicolinate + NADH + H(+)</text>
        <dbReference type="Rhea" id="RHEA:35323"/>
        <dbReference type="ChEBI" id="CHEBI:15377"/>
        <dbReference type="ChEBI" id="CHEBI:15378"/>
        <dbReference type="ChEBI" id="CHEBI:16845"/>
        <dbReference type="ChEBI" id="CHEBI:57540"/>
        <dbReference type="ChEBI" id="CHEBI:57945"/>
        <dbReference type="ChEBI" id="CHEBI:67139"/>
        <dbReference type="EC" id="1.17.1.8"/>
    </reaction>
</comment>
<evidence type="ECO:0000256" key="4">
    <source>
        <dbReference type="ARBA" id="ARBA00022857"/>
    </source>
</evidence>
<evidence type="ECO:0000259" key="14">
    <source>
        <dbReference type="Pfam" id="PF01113"/>
    </source>
</evidence>
<dbReference type="PANTHER" id="PTHR20836">
    <property type="entry name" value="DIHYDRODIPICOLINATE REDUCTASE"/>
    <property type="match status" value="1"/>
</dbReference>
<evidence type="ECO:0000256" key="7">
    <source>
        <dbReference type="ARBA" id="ARBA00023027"/>
    </source>
</evidence>
<comment type="pathway">
    <text evidence="9 13">Amino-acid biosynthesis; L-lysine biosynthesis via DAP pathway; (S)-tetrahydrodipicolinate from L-aspartate: step 4/4.</text>
</comment>
<dbReference type="PANTHER" id="PTHR20836:SF0">
    <property type="entry name" value="4-HYDROXY-TETRAHYDRODIPICOLINATE REDUCTASE 1, CHLOROPLASTIC-RELATED"/>
    <property type="match status" value="1"/>
</dbReference>
<dbReference type="Gene3D" id="3.30.360.10">
    <property type="entry name" value="Dihydrodipicolinate Reductase, domain 2"/>
    <property type="match status" value="1"/>
</dbReference>
<dbReference type="PIRSF" id="PIRSF000161">
    <property type="entry name" value="DHPR"/>
    <property type="match status" value="1"/>
</dbReference>
<dbReference type="AlphaFoldDB" id="A0A154BTG8"/>
<keyword evidence="5 13" id="KW-0220">Diaminopimelate biosynthesis</keyword>
<proteinExistence type="inferred from homology"/>
<dbReference type="InterPro" id="IPR000846">
    <property type="entry name" value="DapB_N"/>
</dbReference>
<dbReference type="GO" id="GO:0051287">
    <property type="term" value="F:NAD binding"/>
    <property type="evidence" value="ECO:0007669"/>
    <property type="project" value="UniProtKB-UniRule"/>
</dbReference>
<evidence type="ECO:0000259" key="15">
    <source>
        <dbReference type="Pfam" id="PF05173"/>
    </source>
</evidence>
<evidence type="ECO:0000313" key="16">
    <source>
        <dbReference type="EMBL" id="KYZ77120.1"/>
    </source>
</evidence>
<dbReference type="InterPro" id="IPR023940">
    <property type="entry name" value="DHDPR_bac"/>
</dbReference>
<feature type="binding site" evidence="13">
    <location>
        <begin position="123"/>
        <end position="126"/>
    </location>
    <ligand>
        <name>NAD(+)</name>
        <dbReference type="ChEBI" id="CHEBI:57540"/>
    </ligand>
</feature>
<dbReference type="PROSITE" id="PS01298">
    <property type="entry name" value="DAPB"/>
    <property type="match status" value="1"/>
</dbReference>
<dbReference type="GO" id="GO:0016726">
    <property type="term" value="F:oxidoreductase activity, acting on CH or CH2 groups, NAD or NADP as acceptor"/>
    <property type="evidence" value="ECO:0007669"/>
    <property type="project" value="UniProtKB-UniRule"/>
</dbReference>
<evidence type="ECO:0000256" key="9">
    <source>
        <dbReference type="ARBA" id="ARBA00037922"/>
    </source>
</evidence>
<dbReference type="GO" id="GO:0008839">
    <property type="term" value="F:4-hydroxy-tetrahydrodipicolinate reductase"/>
    <property type="evidence" value="ECO:0007669"/>
    <property type="project" value="UniProtKB-UniRule"/>
</dbReference>
<protein>
    <recommendedName>
        <fullName evidence="10 13">4-hydroxy-tetrahydrodipicolinate reductase</fullName>
        <shortName evidence="13">HTPA reductase</shortName>
        <ecNumber evidence="10 13">1.17.1.8</ecNumber>
    </recommendedName>
</protein>
<sequence>MIRVLVCGAYGKMGREVLKAVHKDEHLSVVGAVDVKSEFSDVGDLIGTSKIGVVVGSDLETVIQETRPQVLVDFTRPESVMNNLQIAIRNGVCPVVGTTGLSEADVAAVKQLCKERHVNAIIAPNFSLGAILMMRLAKEAASVFPHVEIIELHHDQKLDAPSGTALRTAELIMETRGQMRQGHPQEVEKLAGARGGETGGIRIHSVRLPGYVAHQEVIFGGLGQTLTIRHDSVSRESFMPGVVLACKKVLTVDGLVFGLENILE</sequence>
<dbReference type="SUPFAM" id="SSF55347">
    <property type="entry name" value="Glyceraldehyde-3-phosphate dehydrogenase-like, C-terminal domain"/>
    <property type="match status" value="1"/>
</dbReference>
<evidence type="ECO:0000256" key="10">
    <source>
        <dbReference type="ARBA" id="ARBA00038983"/>
    </source>
</evidence>
<evidence type="ECO:0000313" key="17">
    <source>
        <dbReference type="Proteomes" id="UP000076268"/>
    </source>
</evidence>
<feature type="binding site" evidence="13">
    <location>
        <position position="36"/>
    </location>
    <ligand>
        <name>NADP(+)</name>
        <dbReference type="ChEBI" id="CHEBI:58349"/>
    </ligand>
</feature>
<reference evidence="16 17" key="1">
    <citation type="submission" date="2016-02" db="EMBL/GenBank/DDBJ databases">
        <title>Anaerosporomusa subterraneum gen. nov., sp. nov., a spore-forming obligate anaerobe isolated from saprolite.</title>
        <authorList>
            <person name="Choi J.K."/>
            <person name="Shah M."/>
            <person name="Yee N."/>
        </authorList>
    </citation>
    <scope>NUCLEOTIDE SEQUENCE [LARGE SCALE GENOMIC DNA]</scope>
    <source>
        <strain evidence="16 17">RU4</strain>
    </source>
</reference>
<gene>
    <name evidence="13" type="primary">dapB</name>
    <name evidence="16" type="ORF">AXX12_03015</name>
</gene>
<dbReference type="RefSeq" id="WP_066238863.1">
    <property type="nucleotide sequence ID" value="NZ_LSGP01000013.1"/>
</dbReference>
<comment type="similarity">
    <text evidence="1 13">Belongs to the DapB family.</text>
</comment>
<dbReference type="EMBL" id="LSGP01000013">
    <property type="protein sequence ID" value="KYZ77120.1"/>
    <property type="molecule type" value="Genomic_DNA"/>
</dbReference>
<keyword evidence="4 13" id="KW-0521">NADP</keyword>
<organism evidence="16 17">
    <name type="scientific">Anaerosporomusa subterranea</name>
    <dbReference type="NCBI Taxonomy" id="1794912"/>
    <lineage>
        <taxon>Bacteria</taxon>
        <taxon>Bacillati</taxon>
        <taxon>Bacillota</taxon>
        <taxon>Negativicutes</taxon>
        <taxon>Acetonemataceae</taxon>
        <taxon>Anaerosporomusa</taxon>
    </lineage>
</organism>
<evidence type="ECO:0000256" key="1">
    <source>
        <dbReference type="ARBA" id="ARBA00006642"/>
    </source>
</evidence>
<dbReference type="NCBIfam" id="TIGR00036">
    <property type="entry name" value="dapB"/>
    <property type="match status" value="1"/>
</dbReference>
<dbReference type="FunFam" id="3.30.360.10:FF:000009">
    <property type="entry name" value="4-hydroxy-tetrahydrodipicolinate reductase"/>
    <property type="match status" value="1"/>
</dbReference>
<feature type="binding site" evidence="13">
    <location>
        <begin position="8"/>
        <end position="13"/>
    </location>
    <ligand>
        <name>NAD(+)</name>
        <dbReference type="ChEBI" id="CHEBI:57540"/>
    </ligand>
</feature>
<dbReference type="EC" id="1.17.1.8" evidence="10 13"/>
<keyword evidence="6 13" id="KW-0560">Oxidoreductase</keyword>
<dbReference type="HAMAP" id="MF_00102">
    <property type="entry name" value="DapB"/>
    <property type="match status" value="1"/>
</dbReference>
<comment type="subunit">
    <text evidence="13">Homotetramer.</text>
</comment>
<dbReference type="GO" id="GO:0005829">
    <property type="term" value="C:cytosol"/>
    <property type="evidence" value="ECO:0007669"/>
    <property type="project" value="TreeGrafter"/>
</dbReference>
<dbReference type="CDD" id="cd02274">
    <property type="entry name" value="DHDPR_N"/>
    <property type="match status" value="1"/>
</dbReference>
<dbReference type="OrthoDB" id="9790352at2"/>
<feature type="binding site" evidence="13">
    <location>
        <begin position="97"/>
        <end position="99"/>
    </location>
    <ligand>
        <name>NAD(+)</name>
        <dbReference type="ChEBI" id="CHEBI:57540"/>
    </ligand>
</feature>
<comment type="subcellular location">
    <subcellularLocation>
        <location evidence="13">Cytoplasm</location>
    </subcellularLocation>
</comment>
<accession>A0A154BTG8</accession>
<dbReference type="Pfam" id="PF05173">
    <property type="entry name" value="DapB_C"/>
    <property type="match status" value="1"/>
</dbReference>
<dbReference type="UniPathway" id="UPA00034">
    <property type="reaction ID" value="UER00018"/>
</dbReference>
<comment type="function">
    <text evidence="13">Catalyzes the conversion of 4-hydroxy-tetrahydrodipicolinate (HTPA) to tetrahydrodipicolinate.</text>
</comment>
<feature type="binding site" evidence="13">
    <location>
        <begin position="163"/>
        <end position="164"/>
    </location>
    <ligand>
        <name>(S)-2,3,4,5-tetrahydrodipicolinate</name>
        <dbReference type="ChEBI" id="CHEBI:16845"/>
    </ligand>
</feature>
<evidence type="ECO:0000256" key="8">
    <source>
        <dbReference type="ARBA" id="ARBA00023154"/>
    </source>
</evidence>
<dbReference type="GO" id="GO:0050661">
    <property type="term" value="F:NADP binding"/>
    <property type="evidence" value="ECO:0007669"/>
    <property type="project" value="UniProtKB-UniRule"/>
</dbReference>
<feature type="binding site" evidence="13">
    <location>
        <position position="154"/>
    </location>
    <ligand>
        <name>(S)-2,3,4,5-tetrahydrodipicolinate</name>
        <dbReference type="ChEBI" id="CHEBI:16845"/>
    </ligand>
</feature>
<evidence type="ECO:0000256" key="5">
    <source>
        <dbReference type="ARBA" id="ARBA00022915"/>
    </source>
</evidence>
<dbReference type="STRING" id="1794912.AXX12_03015"/>
<feature type="active site" description="Proton donor/acceptor" evidence="13">
    <location>
        <position position="153"/>
    </location>
</feature>
<dbReference type="Pfam" id="PF01113">
    <property type="entry name" value="DapB_N"/>
    <property type="match status" value="1"/>
</dbReference>
<dbReference type="Proteomes" id="UP000076268">
    <property type="component" value="Unassembled WGS sequence"/>
</dbReference>
<evidence type="ECO:0000256" key="3">
    <source>
        <dbReference type="ARBA" id="ARBA00022605"/>
    </source>
</evidence>
<feature type="active site" description="Proton donor" evidence="13">
    <location>
        <position position="157"/>
    </location>
</feature>
<feature type="binding site" evidence="13">
    <location>
        <position position="34"/>
    </location>
    <ligand>
        <name>NAD(+)</name>
        <dbReference type="ChEBI" id="CHEBI:57540"/>
    </ligand>
</feature>
<feature type="domain" description="Dihydrodipicolinate reductase C-terminal" evidence="15">
    <location>
        <begin position="129"/>
        <end position="263"/>
    </location>
</feature>
<dbReference type="GO" id="GO:0009089">
    <property type="term" value="P:lysine biosynthetic process via diaminopimelate"/>
    <property type="evidence" value="ECO:0007669"/>
    <property type="project" value="UniProtKB-UniRule"/>
</dbReference>
<feature type="domain" description="Dihydrodipicolinate reductase N-terminal" evidence="14">
    <location>
        <begin position="2"/>
        <end position="126"/>
    </location>
</feature>
<name>A0A154BTG8_ANASB</name>
<dbReference type="GO" id="GO:0019877">
    <property type="term" value="P:diaminopimelate biosynthetic process"/>
    <property type="evidence" value="ECO:0007669"/>
    <property type="project" value="UniProtKB-UniRule"/>
</dbReference>
<keyword evidence="3 13" id="KW-0028">Amino-acid biosynthesis</keyword>
<keyword evidence="2 13" id="KW-0963">Cytoplasm</keyword>